<feature type="domain" description="Calponin-homology (CH)" evidence="3">
    <location>
        <begin position="27"/>
        <end position="131"/>
    </location>
</feature>
<dbReference type="STRING" id="7398.A0A1A9ZXV9"/>
<dbReference type="Gene3D" id="1.10.418.10">
    <property type="entry name" value="Calponin-like domain"/>
    <property type="match status" value="1"/>
</dbReference>
<proteinExistence type="predicted"/>
<keyword evidence="5" id="KW-1185">Reference proteome</keyword>
<evidence type="ECO:0000259" key="3">
    <source>
        <dbReference type="PROSITE" id="PS50021"/>
    </source>
</evidence>
<keyword evidence="2" id="KW-0009">Actin-binding</keyword>
<organism evidence="4 5">
    <name type="scientific">Glossina pallidipes</name>
    <name type="common">Tsetse fly</name>
    <dbReference type="NCBI Taxonomy" id="7398"/>
    <lineage>
        <taxon>Eukaryota</taxon>
        <taxon>Metazoa</taxon>
        <taxon>Ecdysozoa</taxon>
        <taxon>Arthropoda</taxon>
        <taxon>Hexapoda</taxon>
        <taxon>Insecta</taxon>
        <taxon>Pterygota</taxon>
        <taxon>Neoptera</taxon>
        <taxon>Endopterygota</taxon>
        <taxon>Diptera</taxon>
        <taxon>Brachycera</taxon>
        <taxon>Muscomorpha</taxon>
        <taxon>Hippoboscoidea</taxon>
        <taxon>Glossinidae</taxon>
        <taxon>Glossina</taxon>
    </lineage>
</organism>
<dbReference type="InterPro" id="IPR001589">
    <property type="entry name" value="Actinin_actin-bd_CS"/>
</dbReference>
<dbReference type="InterPro" id="IPR001715">
    <property type="entry name" value="CH_dom"/>
</dbReference>
<accession>A0A1A9ZXV9</accession>
<keyword evidence="1" id="KW-0677">Repeat</keyword>
<sequence length="162" mass="18211">MLLTVRRNTAVAINCSFSSALSDERQDIQKKTFTKWINSHLIKTQCAPVNDLFLDLRDGNRLLALLSVLTDTQLKPVKGRMRVHNVNNLKKALQVTREHGTKLVNIFPDGIVSGEPTLAAGFGSYVVDCFDSFCKKVLSSFRMLRLSRETFEGCKLSIFISM</sequence>
<dbReference type="SUPFAM" id="SSF47576">
    <property type="entry name" value="Calponin-homology domain, CH-domain"/>
    <property type="match status" value="1"/>
</dbReference>
<dbReference type="InterPro" id="IPR036872">
    <property type="entry name" value="CH_dom_sf"/>
</dbReference>
<dbReference type="Pfam" id="PF00307">
    <property type="entry name" value="CH"/>
    <property type="match status" value="1"/>
</dbReference>
<name>A0A1A9ZXV9_GLOPL</name>
<dbReference type="Proteomes" id="UP000092445">
    <property type="component" value="Unassembled WGS sequence"/>
</dbReference>
<dbReference type="EnsemblMetazoa" id="GPAI028453-RA">
    <property type="protein sequence ID" value="GPAI028453-PA"/>
    <property type="gene ID" value="GPAI028453"/>
</dbReference>
<dbReference type="GO" id="GO:0003779">
    <property type="term" value="F:actin binding"/>
    <property type="evidence" value="ECO:0007669"/>
    <property type="project" value="UniProtKB-KW"/>
</dbReference>
<evidence type="ECO:0000313" key="4">
    <source>
        <dbReference type="EnsemblMetazoa" id="GPAI028453-PA"/>
    </source>
</evidence>
<evidence type="ECO:0000313" key="5">
    <source>
        <dbReference type="Proteomes" id="UP000092445"/>
    </source>
</evidence>
<dbReference type="VEuPathDB" id="VectorBase:GPAI028453"/>
<dbReference type="PROSITE" id="PS00019">
    <property type="entry name" value="ACTININ_1"/>
    <property type="match status" value="1"/>
</dbReference>
<reference evidence="4" key="2">
    <citation type="submission" date="2020-05" db="UniProtKB">
        <authorList>
            <consortium name="EnsemblMetazoa"/>
        </authorList>
    </citation>
    <scope>IDENTIFICATION</scope>
    <source>
        <strain evidence="4">IAEA</strain>
    </source>
</reference>
<evidence type="ECO:0000256" key="1">
    <source>
        <dbReference type="ARBA" id="ARBA00022737"/>
    </source>
</evidence>
<dbReference type="AlphaFoldDB" id="A0A1A9ZXV9"/>
<reference evidence="5" key="1">
    <citation type="submission" date="2014-03" db="EMBL/GenBank/DDBJ databases">
        <authorList>
            <person name="Aksoy S."/>
            <person name="Warren W."/>
            <person name="Wilson R.K."/>
        </authorList>
    </citation>
    <scope>NUCLEOTIDE SEQUENCE [LARGE SCALE GENOMIC DNA]</scope>
    <source>
        <strain evidence="5">IAEA</strain>
    </source>
</reference>
<dbReference type="PANTHER" id="PTHR11915">
    <property type="entry name" value="SPECTRIN/FILAMIN RELATED CYTOSKELETAL PROTEIN"/>
    <property type="match status" value="1"/>
</dbReference>
<dbReference type="SMART" id="SM00033">
    <property type="entry name" value="CH"/>
    <property type="match status" value="1"/>
</dbReference>
<dbReference type="PROSITE" id="PS50021">
    <property type="entry name" value="CH"/>
    <property type="match status" value="1"/>
</dbReference>
<protein>
    <recommendedName>
        <fullName evidence="3">Calponin-homology (CH) domain-containing protein</fullName>
    </recommendedName>
</protein>
<evidence type="ECO:0000256" key="2">
    <source>
        <dbReference type="ARBA" id="ARBA00023203"/>
    </source>
</evidence>